<evidence type="ECO:0000256" key="3">
    <source>
        <dbReference type="ARBA" id="ARBA00004721"/>
    </source>
</evidence>
<evidence type="ECO:0000256" key="2">
    <source>
        <dbReference type="ARBA" id="ARBA00004370"/>
    </source>
</evidence>
<evidence type="ECO:0000256" key="6">
    <source>
        <dbReference type="ARBA" id="ARBA00022692"/>
    </source>
</evidence>
<comment type="pathway">
    <text evidence="3">Secondary metabolite biosynthesis; terpenoid biosynthesis.</text>
</comment>
<dbReference type="OrthoDB" id="1470350at2759"/>
<evidence type="ECO:0000256" key="1">
    <source>
        <dbReference type="ARBA" id="ARBA00001971"/>
    </source>
</evidence>
<keyword evidence="10" id="KW-0408">Iron</keyword>
<keyword evidence="8" id="KW-1133">Transmembrane helix</keyword>
<accession>A0A9W8J1L8</accession>
<dbReference type="PANTHER" id="PTHR24305">
    <property type="entry name" value="CYTOCHROME P450"/>
    <property type="match status" value="1"/>
</dbReference>
<keyword evidence="5" id="KW-0349">Heme</keyword>
<dbReference type="PRINTS" id="PR00385">
    <property type="entry name" value="P450"/>
</dbReference>
<proteinExistence type="inferred from homology"/>
<keyword evidence="9" id="KW-0560">Oxidoreductase</keyword>
<gene>
    <name evidence="13" type="ORF">H1R20_g10424</name>
</gene>
<keyword evidence="11" id="KW-0503">Monooxygenase</keyword>
<evidence type="ECO:0000256" key="5">
    <source>
        <dbReference type="ARBA" id="ARBA00022617"/>
    </source>
</evidence>
<comment type="subcellular location">
    <subcellularLocation>
        <location evidence="2">Membrane</location>
    </subcellularLocation>
</comment>
<evidence type="ECO:0000256" key="9">
    <source>
        <dbReference type="ARBA" id="ARBA00023002"/>
    </source>
</evidence>
<evidence type="ECO:0000256" key="4">
    <source>
        <dbReference type="ARBA" id="ARBA00010617"/>
    </source>
</evidence>
<reference evidence="13" key="1">
    <citation type="submission" date="2022-06" db="EMBL/GenBank/DDBJ databases">
        <title>Genome Sequence of Candolleomyces eurysporus.</title>
        <authorList>
            <person name="Buettner E."/>
        </authorList>
    </citation>
    <scope>NUCLEOTIDE SEQUENCE</scope>
    <source>
        <strain evidence="13">VTCC 930004</strain>
    </source>
</reference>
<dbReference type="InterPro" id="IPR036396">
    <property type="entry name" value="Cyt_P450_sf"/>
</dbReference>
<keyword evidence="12" id="KW-0472">Membrane</keyword>
<evidence type="ECO:0000256" key="7">
    <source>
        <dbReference type="ARBA" id="ARBA00022723"/>
    </source>
</evidence>
<organism evidence="13 14">
    <name type="scientific">Candolleomyces eurysporus</name>
    <dbReference type="NCBI Taxonomy" id="2828524"/>
    <lineage>
        <taxon>Eukaryota</taxon>
        <taxon>Fungi</taxon>
        <taxon>Dikarya</taxon>
        <taxon>Basidiomycota</taxon>
        <taxon>Agaricomycotina</taxon>
        <taxon>Agaricomycetes</taxon>
        <taxon>Agaricomycetidae</taxon>
        <taxon>Agaricales</taxon>
        <taxon>Agaricineae</taxon>
        <taxon>Psathyrellaceae</taxon>
        <taxon>Candolleomyces</taxon>
    </lineage>
</organism>
<evidence type="ECO:0000256" key="12">
    <source>
        <dbReference type="ARBA" id="ARBA00023136"/>
    </source>
</evidence>
<evidence type="ECO:0008006" key="15">
    <source>
        <dbReference type="Google" id="ProtNLM"/>
    </source>
</evidence>
<dbReference type="GO" id="GO:0016020">
    <property type="term" value="C:membrane"/>
    <property type="evidence" value="ECO:0007669"/>
    <property type="project" value="UniProtKB-SubCell"/>
</dbReference>
<evidence type="ECO:0000313" key="13">
    <source>
        <dbReference type="EMBL" id="KAJ2926652.1"/>
    </source>
</evidence>
<comment type="similarity">
    <text evidence="4">Belongs to the cytochrome P450 family.</text>
</comment>
<dbReference type="GO" id="GO:0005506">
    <property type="term" value="F:iron ion binding"/>
    <property type="evidence" value="ECO:0007669"/>
    <property type="project" value="InterPro"/>
</dbReference>
<name>A0A9W8J1L8_9AGAR</name>
<dbReference type="AlphaFoldDB" id="A0A9W8J1L8"/>
<protein>
    <recommendedName>
        <fullName evidence="15">Cytochrome P450</fullName>
    </recommendedName>
</protein>
<dbReference type="SUPFAM" id="SSF48264">
    <property type="entry name" value="Cytochrome P450"/>
    <property type="match status" value="1"/>
</dbReference>
<comment type="caution">
    <text evidence="13">The sequence shown here is derived from an EMBL/GenBank/DDBJ whole genome shotgun (WGS) entry which is preliminary data.</text>
</comment>
<dbReference type="Pfam" id="PF00067">
    <property type="entry name" value="p450"/>
    <property type="match status" value="1"/>
</dbReference>
<keyword evidence="14" id="KW-1185">Reference proteome</keyword>
<sequence length="467" mass="52833">MSFDTLGLLRTFPIFLGTWFALRLLRWSTRKSPFAIIDGPVAESWLFGDFRKVFGINARKYHDAIAQKYGRVLRFTGFFNTPILYVYDPKALYHILVKDQYVYEETGDFIMRVMLLVMPSVDDVNAPIFYDVVHKLRNSLMLQVSQGEKEIEMLSWMSRTALELIGQSGFGYSFDSLEEGASEHPLATSMKNYTGAINGGLLVVRARDIIDVMHQTSVEILEATKKSLKEGGETKSRIGGGKDIMSILVKANMEASEEDRLPESEILAQISTMTFAAMDTTSNALSSILHALSVHPEAQEKLRKEIRAARKEHGGDLDYDRLTTLPYLEAVCRETLRLYATVPFMNRETRKDIILPLSRPITTTDGKMLDEVFVPKDTQLFISLLHCNTDPDLWGPDAAEWKPERWLSPLPDTVMEAKIPGVYSNLMTFLAGSRACIGFKFSQLEMMLPIFDRGRLMPSLGNLRVRS</sequence>
<dbReference type="PANTHER" id="PTHR24305:SF166">
    <property type="entry name" value="CYTOCHROME P450 12A4, MITOCHONDRIAL-RELATED"/>
    <property type="match status" value="1"/>
</dbReference>
<evidence type="ECO:0000313" key="14">
    <source>
        <dbReference type="Proteomes" id="UP001140091"/>
    </source>
</evidence>
<keyword evidence="7" id="KW-0479">Metal-binding</keyword>
<comment type="cofactor">
    <cofactor evidence="1">
        <name>heme</name>
        <dbReference type="ChEBI" id="CHEBI:30413"/>
    </cofactor>
</comment>
<dbReference type="Gene3D" id="1.10.630.10">
    <property type="entry name" value="Cytochrome P450"/>
    <property type="match status" value="1"/>
</dbReference>
<dbReference type="InterPro" id="IPR001128">
    <property type="entry name" value="Cyt_P450"/>
</dbReference>
<feature type="non-terminal residue" evidence="13">
    <location>
        <position position="1"/>
    </location>
</feature>
<evidence type="ECO:0000256" key="11">
    <source>
        <dbReference type="ARBA" id="ARBA00023033"/>
    </source>
</evidence>
<evidence type="ECO:0000256" key="8">
    <source>
        <dbReference type="ARBA" id="ARBA00022989"/>
    </source>
</evidence>
<keyword evidence="6" id="KW-0812">Transmembrane</keyword>
<dbReference type="GO" id="GO:0016705">
    <property type="term" value="F:oxidoreductase activity, acting on paired donors, with incorporation or reduction of molecular oxygen"/>
    <property type="evidence" value="ECO:0007669"/>
    <property type="project" value="InterPro"/>
</dbReference>
<dbReference type="GO" id="GO:0004497">
    <property type="term" value="F:monooxygenase activity"/>
    <property type="evidence" value="ECO:0007669"/>
    <property type="project" value="UniProtKB-KW"/>
</dbReference>
<dbReference type="InterPro" id="IPR050121">
    <property type="entry name" value="Cytochrome_P450_monoxygenase"/>
</dbReference>
<dbReference type="GO" id="GO:0020037">
    <property type="term" value="F:heme binding"/>
    <property type="evidence" value="ECO:0007669"/>
    <property type="project" value="InterPro"/>
</dbReference>
<dbReference type="Proteomes" id="UP001140091">
    <property type="component" value="Unassembled WGS sequence"/>
</dbReference>
<dbReference type="EMBL" id="JANBPK010001050">
    <property type="protein sequence ID" value="KAJ2926652.1"/>
    <property type="molecule type" value="Genomic_DNA"/>
</dbReference>
<evidence type="ECO:0000256" key="10">
    <source>
        <dbReference type="ARBA" id="ARBA00023004"/>
    </source>
</evidence>